<dbReference type="InParanoid" id="A0A2V0NNP8"/>
<evidence type="ECO:0000313" key="2">
    <source>
        <dbReference type="EMBL" id="GBF89208.1"/>
    </source>
</evidence>
<feature type="domain" description="ABC1 atypical kinase-like" evidence="1">
    <location>
        <begin position="180"/>
        <end position="262"/>
    </location>
</feature>
<dbReference type="EMBL" id="BDRX01000008">
    <property type="protein sequence ID" value="GBF89208.1"/>
    <property type="molecule type" value="Genomic_DNA"/>
</dbReference>
<comment type="caution">
    <text evidence="2">The sequence shown here is derived from an EMBL/GenBank/DDBJ whole genome shotgun (WGS) entry which is preliminary data.</text>
</comment>
<evidence type="ECO:0000259" key="1">
    <source>
        <dbReference type="Pfam" id="PF03109"/>
    </source>
</evidence>
<dbReference type="SUPFAM" id="SSF56112">
    <property type="entry name" value="Protein kinase-like (PK-like)"/>
    <property type="match status" value="1"/>
</dbReference>
<dbReference type="InterPro" id="IPR051130">
    <property type="entry name" value="Mito_struct-func_regulator"/>
</dbReference>
<dbReference type="GO" id="GO:0055088">
    <property type="term" value="P:lipid homeostasis"/>
    <property type="evidence" value="ECO:0007669"/>
    <property type="project" value="TreeGrafter"/>
</dbReference>
<keyword evidence="3" id="KW-1185">Reference proteome</keyword>
<sequence length="269" mass="27695">MLPRYLGLLPRLAAAAAAAPHPHHPQHAARAAAAWAWPGLAGAPLAGAQRGASGLAAAAPAARGLVRLRYLLGLGGLAAAAQFDALRDEARLGALAVVRLARDVSAAAAIVADYKVSLASAPPSGPERAEALAGCHERGADRLLRLCFANGGIYTKLGQHIGQLDHLLPSQYVVTMREHLLDKCPVSDYAEVAAIIREDLGSPPEELFASFDTQPIASASLAQVHRATGLDGRPLAIKVQHAGLAESCAADIRTIELLVQAARGGGGGE</sequence>
<dbReference type="AlphaFoldDB" id="A0A2V0NNP8"/>
<name>A0A2V0NNP8_9CHLO</name>
<dbReference type="InterPro" id="IPR011009">
    <property type="entry name" value="Kinase-like_dom_sf"/>
</dbReference>
<dbReference type="GO" id="GO:0005743">
    <property type="term" value="C:mitochondrial inner membrane"/>
    <property type="evidence" value="ECO:0007669"/>
    <property type="project" value="TreeGrafter"/>
</dbReference>
<dbReference type="GO" id="GO:0007005">
    <property type="term" value="P:mitochondrion organization"/>
    <property type="evidence" value="ECO:0007669"/>
    <property type="project" value="TreeGrafter"/>
</dbReference>
<dbReference type="Proteomes" id="UP000247498">
    <property type="component" value="Unassembled WGS sequence"/>
</dbReference>
<dbReference type="STRING" id="307507.A0A2V0NNP8"/>
<dbReference type="PANTHER" id="PTHR43173">
    <property type="entry name" value="ABC1 FAMILY PROTEIN"/>
    <property type="match status" value="1"/>
</dbReference>
<proteinExistence type="predicted"/>
<dbReference type="PANTHER" id="PTHR43173:SF19">
    <property type="entry name" value="AARF DOMAIN-CONTAINING PROTEIN KINASE 1"/>
    <property type="match status" value="1"/>
</dbReference>
<dbReference type="InterPro" id="IPR004147">
    <property type="entry name" value="ABC1_dom"/>
</dbReference>
<dbReference type="Pfam" id="PF03109">
    <property type="entry name" value="ABC1"/>
    <property type="match status" value="1"/>
</dbReference>
<protein>
    <recommendedName>
        <fullName evidence="1">ABC1 atypical kinase-like domain-containing protein</fullName>
    </recommendedName>
</protein>
<organism evidence="2 3">
    <name type="scientific">Raphidocelis subcapitata</name>
    <dbReference type="NCBI Taxonomy" id="307507"/>
    <lineage>
        <taxon>Eukaryota</taxon>
        <taxon>Viridiplantae</taxon>
        <taxon>Chlorophyta</taxon>
        <taxon>core chlorophytes</taxon>
        <taxon>Chlorophyceae</taxon>
        <taxon>CS clade</taxon>
        <taxon>Sphaeropleales</taxon>
        <taxon>Selenastraceae</taxon>
        <taxon>Raphidocelis</taxon>
    </lineage>
</organism>
<evidence type="ECO:0000313" key="3">
    <source>
        <dbReference type="Proteomes" id="UP000247498"/>
    </source>
</evidence>
<accession>A0A2V0NNP8</accession>
<dbReference type="OrthoDB" id="427480at2759"/>
<gene>
    <name evidence="2" type="ORF">Rsub_01925</name>
</gene>
<reference evidence="2 3" key="1">
    <citation type="journal article" date="2018" name="Sci. Rep.">
        <title>Raphidocelis subcapitata (=Pseudokirchneriella subcapitata) provides an insight into genome evolution and environmental adaptations in the Sphaeropleales.</title>
        <authorList>
            <person name="Suzuki S."/>
            <person name="Yamaguchi H."/>
            <person name="Nakajima N."/>
            <person name="Kawachi M."/>
        </authorList>
    </citation>
    <scope>NUCLEOTIDE SEQUENCE [LARGE SCALE GENOMIC DNA]</scope>
    <source>
        <strain evidence="2 3">NIES-35</strain>
    </source>
</reference>